<evidence type="ECO:0000256" key="2">
    <source>
        <dbReference type="SAM" id="SignalP"/>
    </source>
</evidence>
<keyword evidence="2" id="KW-0732">Signal</keyword>
<dbReference type="RefSeq" id="XP_034230262.1">
    <property type="nucleotide sequence ID" value="XM_034374371.1"/>
</dbReference>
<evidence type="ECO:0000313" key="4">
    <source>
        <dbReference type="RefSeq" id="XP_034230262.1"/>
    </source>
</evidence>
<evidence type="ECO:0000256" key="1">
    <source>
        <dbReference type="SAM" id="MobiDB-lite"/>
    </source>
</evidence>
<dbReference type="Proteomes" id="UP000515158">
    <property type="component" value="Unplaced"/>
</dbReference>
<feature type="compositionally biased region" description="Low complexity" evidence="1">
    <location>
        <begin position="35"/>
        <end position="51"/>
    </location>
</feature>
<evidence type="ECO:0000313" key="3">
    <source>
        <dbReference type="Proteomes" id="UP000515158"/>
    </source>
</evidence>
<accession>A0A6P8Y940</accession>
<feature type="region of interest" description="Disordered" evidence="1">
    <location>
        <begin position="72"/>
        <end position="108"/>
    </location>
</feature>
<proteinExistence type="predicted"/>
<dbReference type="InParanoid" id="A0A6P8Y940"/>
<feature type="region of interest" description="Disordered" evidence="1">
    <location>
        <begin position="31"/>
        <end position="54"/>
    </location>
</feature>
<gene>
    <name evidence="4" type="primary">LOC117639029</name>
</gene>
<dbReference type="GeneID" id="117639029"/>
<dbReference type="KEGG" id="tpal:117639029"/>
<organism evidence="4">
    <name type="scientific">Thrips palmi</name>
    <name type="common">Melon thrips</name>
    <dbReference type="NCBI Taxonomy" id="161013"/>
    <lineage>
        <taxon>Eukaryota</taxon>
        <taxon>Metazoa</taxon>
        <taxon>Ecdysozoa</taxon>
        <taxon>Arthropoda</taxon>
        <taxon>Hexapoda</taxon>
        <taxon>Insecta</taxon>
        <taxon>Pterygota</taxon>
        <taxon>Neoptera</taxon>
        <taxon>Paraneoptera</taxon>
        <taxon>Thysanoptera</taxon>
        <taxon>Terebrantia</taxon>
        <taxon>Thripoidea</taxon>
        <taxon>Thripidae</taxon>
        <taxon>Thrips</taxon>
    </lineage>
</organism>
<sequence>MIAMLLAAVVVCTLPVPSLLTQPLGQPAVSASAQMAEMPTTSAPPAETSTMDPPRDWWQQRVESCVAMLSTPMTSTPTADTSTANTLTSSPTTSSPTAGTSTLSPSLDCSQESSVADMQMFIQQSKYDLGKLLEEHGGAAGNLNVTMNLNVPEYSGVDPTQLPRAQRRWCPDAVIADYFVFNFKHTDFKTFGRTEHGVLRHKGKEDESVDVYGELYWQPPDFCGLWRHATYRVDRDGFSADVPQDYCRLLSDLRIHCWYPYECPRGRRCQTWSTPMHVLATLPASSSPAPSSLT</sequence>
<dbReference type="AlphaFoldDB" id="A0A6P8Y940"/>
<feature type="chain" id="PRO_5027684957" evidence="2">
    <location>
        <begin position="22"/>
        <end position="294"/>
    </location>
</feature>
<name>A0A6P8Y940_THRPL</name>
<feature type="signal peptide" evidence="2">
    <location>
        <begin position="1"/>
        <end position="21"/>
    </location>
</feature>
<keyword evidence="3" id="KW-1185">Reference proteome</keyword>
<feature type="compositionally biased region" description="Low complexity" evidence="1">
    <location>
        <begin position="81"/>
        <end position="107"/>
    </location>
</feature>
<reference evidence="4" key="1">
    <citation type="submission" date="2025-08" db="UniProtKB">
        <authorList>
            <consortium name="RefSeq"/>
        </authorList>
    </citation>
    <scope>IDENTIFICATION</scope>
    <source>
        <tissue evidence="4">Total insect</tissue>
    </source>
</reference>
<protein>
    <submittedName>
        <fullName evidence="4">Uncharacterized protein LOC117639029 isoform X1</fullName>
    </submittedName>
</protein>